<reference evidence="10 11" key="2">
    <citation type="submission" date="2019-11" db="EMBL/GenBank/DDBJ databases">
        <authorList>
            <person name="Lu H."/>
        </authorList>
    </citation>
    <scope>NUCLEOTIDE SEQUENCE [LARGE SCALE GENOMIC DNA]</scope>
    <source>
        <strain evidence="10 11">FIM1</strain>
    </source>
</reference>
<keyword evidence="6 9" id="KW-1133">Transmembrane helix</keyword>
<keyword evidence="4 9" id="KW-0812">Transmembrane</keyword>
<feature type="transmembrane region" description="Helical" evidence="9">
    <location>
        <begin position="129"/>
        <end position="148"/>
    </location>
</feature>
<comment type="similarity">
    <text evidence="2 8">Belongs to the EMC4 family.</text>
</comment>
<evidence type="ECO:0000313" key="10">
    <source>
        <dbReference type="EMBL" id="QGN15708.1"/>
    </source>
</evidence>
<dbReference type="Proteomes" id="UP000422736">
    <property type="component" value="Chromosome 3"/>
</dbReference>
<evidence type="ECO:0000256" key="4">
    <source>
        <dbReference type="ARBA" id="ARBA00022692"/>
    </source>
</evidence>
<evidence type="ECO:0000256" key="7">
    <source>
        <dbReference type="ARBA" id="ARBA00023136"/>
    </source>
</evidence>
<evidence type="ECO:0000256" key="1">
    <source>
        <dbReference type="ARBA" id="ARBA00004477"/>
    </source>
</evidence>
<protein>
    <recommendedName>
        <fullName evidence="3 8">ER membrane protein complex subunit 4</fullName>
    </recommendedName>
</protein>
<sequence length="180" mass="20525">MSVEIPRWAQDLKSEGKNVKGTVSEEHLPDPFGFKKSDQHKIKGPRVIDYDAKNRITQLSIERAWAISSEPLKSVPMNMIMSYMSGNSLQIIPIMTAAMLVSNPLKSIFEVRSKFRHIINKDEPTPPPIVFAMIMYVVYQLVLMGIGLHKLNSMGLFPNTSSDWLAWQQPTEYKYNTLNI</sequence>
<dbReference type="PANTHER" id="PTHR19315">
    <property type="entry name" value="ER MEMBRANE PROTEIN COMPLEX SUBUNIT 4"/>
    <property type="match status" value="1"/>
</dbReference>
<comment type="subcellular location">
    <subcellularLocation>
        <location evidence="1">Endoplasmic reticulum membrane</location>
        <topology evidence="1">Multi-pass membrane protein</topology>
    </subcellularLocation>
</comment>
<dbReference type="PIRSF" id="PIRSF017207">
    <property type="entry name" value="UCP017207_TM-p85"/>
    <property type="match status" value="1"/>
</dbReference>
<organism evidence="10 11">
    <name type="scientific">Kluyveromyces marxianus</name>
    <name type="common">Yeast</name>
    <name type="synonym">Candida kefyr</name>
    <dbReference type="NCBI Taxonomy" id="4911"/>
    <lineage>
        <taxon>Eukaryota</taxon>
        <taxon>Fungi</taxon>
        <taxon>Dikarya</taxon>
        <taxon>Ascomycota</taxon>
        <taxon>Saccharomycotina</taxon>
        <taxon>Saccharomycetes</taxon>
        <taxon>Saccharomycetales</taxon>
        <taxon>Saccharomycetaceae</taxon>
        <taxon>Kluyveromyces</taxon>
    </lineage>
</organism>
<evidence type="ECO:0000256" key="3">
    <source>
        <dbReference type="ARBA" id="ARBA00020820"/>
    </source>
</evidence>
<evidence type="ECO:0000256" key="2">
    <source>
        <dbReference type="ARBA" id="ARBA00007715"/>
    </source>
</evidence>
<keyword evidence="7 8" id="KW-0472">Membrane</keyword>
<evidence type="ECO:0000313" key="11">
    <source>
        <dbReference type="Proteomes" id="UP000422736"/>
    </source>
</evidence>
<dbReference type="InterPro" id="IPR009445">
    <property type="entry name" value="TMEM85/Emc4"/>
</dbReference>
<accession>A0ABX6ETR4</accession>
<feature type="transmembrane region" description="Helical" evidence="9">
    <location>
        <begin position="89"/>
        <end position="109"/>
    </location>
</feature>
<evidence type="ECO:0000256" key="5">
    <source>
        <dbReference type="ARBA" id="ARBA00022824"/>
    </source>
</evidence>
<dbReference type="EMBL" id="CP015056">
    <property type="protein sequence ID" value="QGN15708.1"/>
    <property type="molecule type" value="Genomic_DNA"/>
</dbReference>
<gene>
    <name evidence="10" type="primary">EMC4</name>
    <name evidence="10" type="ORF">FIM1_2401</name>
</gene>
<reference evidence="10 11" key="1">
    <citation type="submission" date="2016-03" db="EMBL/GenBank/DDBJ databases">
        <title>How can Kluyveromyces marxianus grow so fast - potential evolutionary course in Saccharomyces Complex revealed by comparative genomics.</title>
        <authorList>
            <person name="Mo W."/>
            <person name="Lu W."/>
            <person name="Yang X."/>
            <person name="Qi J."/>
            <person name="Lv H."/>
        </authorList>
    </citation>
    <scope>NUCLEOTIDE SEQUENCE [LARGE SCALE GENOMIC DNA]</scope>
    <source>
        <strain evidence="10 11">FIM1</strain>
    </source>
</reference>
<keyword evidence="5" id="KW-0256">Endoplasmic reticulum</keyword>
<evidence type="ECO:0000256" key="8">
    <source>
        <dbReference type="PIRNR" id="PIRNR017207"/>
    </source>
</evidence>
<dbReference type="Pfam" id="PF06417">
    <property type="entry name" value="EMC4"/>
    <property type="match status" value="1"/>
</dbReference>
<evidence type="ECO:0000256" key="9">
    <source>
        <dbReference type="SAM" id="Phobius"/>
    </source>
</evidence>
<evidence type="ECO:0000256" key="6">
    <source>
        <dbReference type="ARBA" id="ARBA00022989"/>
    </source>
</evidence>
<proteinExistence type="inferred from homology"/>
<name>A0ABX6ETR4_KLUMA</name>
<keyword evidence="11" id="KW-1185">Reference proteome</keyword>